<name>A0AAW4J2D2_ACIHA</name>
<gene>
    <name evidence="1" type="ORF">J5N55_03050</name>
</gene>
<organism evidence="1 2">
    <name type="scientific">Acinetobacter haemolyticus</name>
    <dbReference type="NCBI Taxonomy" id="29430"/>
    <lineage>
        <taxon>Bacteria</taxon>
        <taxon>Pseudomonadati</taxon>
        <taxon>Pseudomonadota</taxon>
        <taxon>Gammaproteobacteria</taxon>
        <taxon>Moraxellales</taxon>
        <taxon>Moraxellaceae</taxon>
        <taxon>Acinetobacter</taxon>
    </lineage>
</organism>
<accession>A0AAW4J2D2</accession>
<reference evidence="1" key="1">
    <citation type="submission" date="2021-03" db="EMBL/GenBank/DDBJ databases">
        <title>Acinetobacter spp. whole-genome sequenced from Terengganu.</title>
        <authorList>
            <person name="Mohd Rani F."/>
        </authorList>
    </citation>
    <scope>NUCLEOTIDE SEQUENCE</scope>
    <source>
        <strain evidence="1">AC1502</strain>
    </source>
</reference>
<comment type="caution">
    <text evidence="1">The sequence shown here is derived from an EMBL/GenBank/DDBJ whole genome shotgun (WGS) entry which is preliminary data.</text>
</comment>
<dbReference type="AlphaFoldDB" id="A0AAW4J2D2"/>
<dbReference type="EMBL" id="JAGFOT010000002">
    <property type="protein sequence ID" value="MBO3657066.1"/>
    <property type="molecule type" value="Genomic_DNA"/>
</dbReference>
<proteinExistence type="predicted"/>
<evidence type="ECO:0000313" key="2">
    <source>
        <dbReference type="Proteomes" id="UP000670925"/>
    </source>
</evidence>
<protein>
    <submittedName>
        <fullName evidence="1">Uncharacterized protein</fullName>
    </submittedName>
</protein>
<sequence>MYLTDYENKFKRWENYAELPSGLFFLIDESALETYLSKRTSFLKGFEATEFIRLVSKEIPKSFADKIMLDISESWNSDKEIAKVREWLFQCKIAFDQDIYMLYDEHVIKTKWKVFVRHWDIFSWSIGMSLNVIDHTRSWCLEIHHENVLTFYSLK</sequence>
<dbReference type="RefSeq" id="WP_206261598.1">
    <property type="nucleotide sequence ID" value="NZ_JAGFOT010000002.1"/>
</dbReference>
<evidence type="ECO:0000313" key="1">
    <source>
        <dbReference type="EMBL" id="MBO3657066.1"/>
    </source>
</evidence>
<dbReference type="Proteomes" id="UP000670925">
    <property type="component" value="Unassembled WGS sequence"/>
</dbReference>